<accession>A0ABY5VJ48</accession>
<reference evidence="1" key="1">
    <citation type="journal article" date="2022" name="Cell">
        <title>Design, construction, and in vivo augmentation of a complex gut microbiome.</title>
        <authorList>
            <person name="Cheng A.G."/>
            <person name="Ho P.Y."/>
            <person name="Aranda-Diaz A."/>
            <person name="Jain S."/>
            <person name="Yu F.B."/>
            <person name="Meng X."/>
            <person name="Wang M."/>
            <person name="Iakiviak M."/>
            <person name="Nagashima K."/>
            <person name="Zhao A."/>
            <person name="Murugkar P."/>
            <person name="Patil A."/>
            <person name="Atabakhsh K."/>
            <person name="Weakley A."/>
            <person name="Yan J."/>
            <person name="Brumbaugh A.R."/>
            <person name="Higginbottom S."/>
            <person name="Dimas A."/>
            <person name="Shiver A.L."/>
            <person name="Deutschbauer A."/>
            <person name="Neff N."/>
            <person name="Sonnenburg J.L."/>
            <person name="Huang K.C."/>
            <person name="Fischbach M.A."/>
        </authorList>
    </citation>
    <scope>NUCLEOTIDE SEQUENCE</scope>
    <source>
        <strain evidence="1">DSM 19829</strain>
    </source>
</reference>
<keyword evidence="2" id="KW-1185">Reference proteome</keyword>
<proteinExistence type="predicted"/>
<protein>
    <submittedName>
        <fullName evidence="1">Uncharacterized protein</fullName>
    </submittedName>
</protein>
<dbReference type="RefSeq" id="WP_044983335.1">
    <property type="nucleotide sequence ID" value="NZ_CABLBR010000019.1"/>
</dbReference>
<gene>
    <name evidence="1" type="ORF">NQ502_05110</name>
</gene>
<sequence length="507" mass="53626">MAYTITNNSPSAGCIQWSGLCMQYNGNTYEITDGYTNAIYAYWTIAHPRNLVVTNTYPELGIDDCLVFYNKNGIATVVPGATTLDGALIVPGTVVASAIAANAITGDKIAAGSISSNQIAANAIGASAIAAGAISTDKLEAGAVSTEKLAAGAVTANTVAANAIGAAAIAANAISTDKLAAGAVTADKLTANDIVGTNGRINLKKGTFDYGNGKLKWDGQSLSVEGIIRALSGLIGDWAIDQNGLKYEKTMQGAVGQIPFNGTSGKTDCLLSFKPGTFQLDENSGYAQAKGSTILESVMTSYYPDGQKYTLYDGFRISNMGDFAFGTLDDSKCYTGVEYSRNTGEGHQGTFSVDCGSIFLRGYLYLSQITPFDDGYQTTYPIVMTADGAIKKTQPDTWHKATLSSRFELYGETTVKYKKVGDRVSISGVVKPKSVITGGTTSVPIFNLPSGYRPNFQRYFVCQGTGVNKWLMTVFTTGDVSISRYGTTSAMDIPTTAWLPFDVSFEI</sequence>
<dbReference type="EMBL" id="CP102290">
    <property type="protein sequence ID" value="UWP60422.1"/>
    <property type="molecule type" value="Genomic_DNA"/>
</dbReference>
<dbReference type="Proteomes" id="UP001060164">
    <property type="component" value="Chromosome"/>
</dbReference>
<evidence type="ECO:0000313" key="2">
    <source>
        <dbReference type="Proteomes" id="UP001060164"/>
    </source>
</evidence>
<name>A0ABY5VJ48_9FIRM</name>
<organism evidence="1 2">
    <name type="scientific">Ruminococcus gauvreauii</name>
    <dbReference type="NCBI Taxonomy" id="438033"/>
    <lineage>
        <taxon>Bacteria</taxon>
        <taxon>Bacillati</taxon>
        <taxon>Bacillota</taxon>
        <taxon>Clostridia</taxon>
        <taxon>Eubacteriales</taxon>
        <taxon>Oscillospiraceae</taxon>
        <taxon>Ruminococcus</taxon>
    </lineage>
</organism>
<evidence type="ECO:0000313" key="1">
    <source>
        <dbReference type="EMBL" id="UWP60422.1"/>
    </source>
</evidence>